<keyword evidence="3" id="KW-1185">Reference proteome</keyword>
<reference evidence="2" key="1">
    <citation type="submission" date="2023-06" db="EMBL/GenBank/DDBJ databases">
        <title>Conoideocrella luteorostrata (Hypocreales: Clavicipitaceae), a potential biocontrol fungus for elongate hemlock scale in United States Christmas tree production areas.</title>
        <authorList>
            <person name="Barrett H."/>
            <person name="Lovett B."/>
            <person name="Macias A.M."/>
            <person name="Stajich J.E."/>
            <person name="Kasson M.T."/>
        </authorList>
    </citation>
    <scope>NUCLEOTIDE SEQUENCE</scope>
    <source>
        <strain evidence="2">ARSEF 14590</strain>
    </source>
</reference>
<dbReference type="Proteomes" id="UP001251528">
    <property type="component" value="Unassembled WGS sequence"/>
</dbReference>
<organism evidence="2 3">
    <name type="scientific">Conoideocrella luteorostrata</name>
    <dbReference type="NCBI Taxonomy" id="1105319"/>
    <lineage>
        <taxon>Eukaryota</taxon>
        <taxon>Fungi</taxon>
        <taxon>Dikarya</taxon>
        <taxon>Ascomycota</taxon>
        <taxon>Pezizomycotina</taxon>
        <taxon>Sordariomycetes</taxon>
        <taxon>Hypocreomycetidae</taxon>
        <taxon>Hypocreales</taxon>
        <taxon>Clavicipitaceae</taxon>
        <taxon>Conoideocrella</taxon>
    </lineage>
</organism>
<evidence type="ECO:0000313" key="2">
    <source>
        <dbReference type="EMBL" id="KAK2612775.1"/>
    </source>
</evidence>
<feature type="transmembrane region" description="Helical" evidence="1">
    <location>
        <begin position="49"/>
        <end position="70"/>
    </location>
</feature>
<evidence type="ECO:0000313" key="3">
    <source>
        <dbReference type="Proteomes" id="UP001251528"/>
    </source>
</evidence>
<protein>
    <submittedName>
        <fullName evidence="2">Uncharacterized protein</fullName>
    </submittedName>
</protein>
<dbReference type="AlphaFoldDB" id="A0AAJ0CXJ9"/>
<accession>A0AAJ0CXJ9</accession>
<dbReference type="EMBL" id="JASWJB010000012">
    <property type="protein sequence ID" value="KAK2612775.1"/>
    <property type="molecule type" value="Genomic_DNA"/>
</dbReference>
<name>A0AAJ0CXJ9_9HYPO</name>
<sequence length="258" mass="28756">MVAIVYGTEFTPWSFTTCSAYEAYDSWPPPLRSSTEFQDQCRRGITVQALAIINFILLASNSLIIIPLIAMPSPIRAQIFFISRAITSRRHKTKSQRQFWSDMEKTPLRGEKDEDDAAGLHVIFHQDRIARILSSHLHVDDVVNVAKTSKAMHLAVFMNTPQGRAERIDLISENACTPGKKTECWACSKVICDASISSPLITLRMIASSLGLTLPHRGQMIICTVASPFAQNATSDDLLLSRPHSRRRGTLAICRLSM</sequence>
<keyword evidence="1" id="KW-0812">Transmembrane</keyword>
<comment type="caution">
    <text evidence="2">The sequence shown here is derived from an EMBL/GenBank/DDBJ whole genome shotgun (WGS) entry which is preliminary data.</text>
</comment>
<evidence type="ECO:0000256" key="1">
    <source>
        <dbReference type="SAM" id="Phobius"/>
    </source>
</evidence>
<keyword evidence="1" id="KW-0472">Membrane</keyword>
<proteinExistence type="predicted"/>
<keyword evidence="1" id="KW-1133">Transmembrane helix</keyword>
<gene>
    <name evidence="2" type="ORF">QQS21_001227</name>
</gene>